<name>A0A7W9BMR8_9RHOB</name>
<dbReference type="InterPro" id="IPR013467">
    <property type="entry name" value="HNH78-like"/>
</dbReference>
<organism evidence="1 2">
    <name type="scientific">Yoonia ponticola</name>
    <dbReference type="NCBI Taxonomy" id="1524255"/>
    <lineage>
        <taxon>Bacteria</taxon>
        <taxon>Pseudomonadati</taxon>
        <taxon>Pseudomonadota</taxon>
        <taxon>Alphaproteobacteria</taxon>
        <taxon>Rhodobacterales</taxon>
        <taxon>Paracoccaceae</taxon>
        <taxon>Yoonia</taxon>
    </lineage>
</organism>
<dbReference type="EMBL" id="JACIJM010000008">
    <property type="protein sequence ID" value="MBB5723212.1"/>
    <property type="molecule type" value="Genomic_DNA"/>
</dbReference>
<dbReference type="RefSeq" id="WP_183530209.1">
    <property type="nucleotide sequence ID" value="NZ_JACIJM010000008.1"/>
</dbReference>
<proteinExistence type="predicted"/>
<keyword evidence="2" id="KW-1185">Reference proteome</keyword>
<dbReference type="CDD" id="cd00085">
    <property type="entry name" value="HNHc"/>
    <property type="match status" value="1"/>
</dbReference>
<gene>
    <name evidence="1" type="ORF">FHS72_002849</name>
</gene>
<dbReference type="Gene3D" id="1.10.30.50">
    <property type="match status" value="1"/>
</dbReference>
<evidence type="ECO:0000313" key="1">
    <source>
        <dbReference type="EMBL" id="MBB5723212.1"/>
    </source>
</evidence>
<dbReference type="InterPro" id="IPR003615">
    <property type="entry name" value="HNH_nuc"/>
</dbReference>
<reference evidence="1 2" key="1">
    <citation type="submission" date="2020-08" db="EMBL/GenBank/DDBJ databases">
        <title>Genomic Encyclopedia of Type Strains, Phase IV (KMG-IV): sequencing the most valuable type-strain genomes for metagenomic binning, comparative biology and taxonomic classification.</title>
        <authorList>
            <person name="Goeker M."/>
        </authorList>
    </citation>
    <scope>NUCLEOTIDE SEQUENCE [LARGE SCALE GENOMIC DNA]</scope>
    <source>
        <strain evidence="1 2">DSM 101064</strain>
    </source>
</reference>
<evidence type="ECO:0000313" key="2">
    <source>
        <dbReference type="Proteomes" id="UP000535415"/>
    </source>
</evidence>
<comment type="caution">
    <text evidence="1">The sequence shown here is derived from an EMBL/GenBank/DDBJ whole genome shotgun (WGS) entry which is preliminary data.</text>
</comment>
<sequence>MKLIIKSQEPTSFASWKNLANSDWQPSWDNLQNPEKTFLLERLIFDQKGICCYCECRISVEDSHIEHIVPRSASANLQLEFPNLLASCLKETQKGQPLTCGKARGDWNEAGYLNPCEQGSKDEIVYLMDGKVSANSRHCEEFVSRLNLNSRLKIDGRLAAASVIIEDENLTEADVSALLAAMLKQDELPEYMSFLVSAANENFGISL</sequence>
<accession>A0A7W9BMR8</accession>
<dbReference type="NCBIfam" id="TIGR02646">
    <property type="entry name" value="retron system putative HNH endonuclease"/>
    <property type="match status" value="1"/>
</dbReference>
<dbReference type="Proteomes" id="UP000535415">
    <property type="component" value="Unassembled WGS sequence"/>
</dbReference>
<dbReference type="AlphaFoldDB" id="A0A7W9BMR8"/>
<protein>
    <submittedName>
        <fullName evidence="1">Uncharacterized protein (TIGR02646 family)</fullName>
    </submittedName>
</protein>